<protein>
    <submittedName>
        <fullName evidence="1">Uncharacterized protein</fullName>
    </submittedName>
</protein>
<accession>A0A0C3D973</accession>
<sequence>MNAAAATRKTVHFESIYNMNFTKKKFSCVKLVSAYSFTDDFEMKPAYFFPSAPNSQKRRIRTVASLTKKKRANGRLKAKKYQLHEVNGTLTHDLSYTWQVLP</sequence>
<dbReference type="AlphaFoldDB" id="A0A0C3D973"/>
<organism evidence="1 2">
    <name type="scientific">Oidiodendron maius (strain Zn)</name>
    <dbReference type="NCBI Taxonomy" id="913774"/>
    <lineage>
        <taxon>Eukaryota</taxon>
        <taxon>Fungi</taxon>
        <taxon>Dikarya</taxon>
        <taxon>Ascomycota</taxon>
        <taxon>Pezizomycotina</taxon>
        <taxon>Leotiomycetes</taxon>
        <taxon>Leotiomycetes incertae sedis</taxon>
        <taxon>Myxotrichaceae</taxon>
        <taxon>Oidiodendron</taxon>
    </lineage>
</organism>
<dbReference type="HOGENOM" id="CLU_2278258_0_0_1"/>
<dbReference type="EMBL" id="KN832880">
    <property type="protein sequence ID" value="KIM98482.1"/>
    <property type="molecule type" value="Genomic_DNA"/>
</dbReference>
<dbReference type="Proteomes" id="UP000054321">
    <property type="component" value="Unassembled WGS sequence"/>
</dbReference>
<evidence type="ECO:0000313" key="1">
    <source>
        <dbReference type="EMBL" id="KIM98482.1"/>
    </source>
</evidence>
<dbReference type="InParanoid" id="A0A0C3D973"/>
<evidence type="ECO:0000313" key="2">
    <source>
        <dbReference type="Proteomes" id="UP000054321"/>
    </source>
</evidence>
<proteinExistence type="predicted"/>
<name>A0A0C3D973_OIDMZ</name>
<gene>
    <name evidence="1" type="ORF">OIDMADRAFT_56838</name>
</gene>
<keyword evidence="2" id="KW-1185">Reference proteome</keyword>
<reference evidence="2" key="2">
    <citation type="submission" date="2015-01" db="EMBL/GenBank/DDBJ databases">
        <title>Evolutionary Origins and Diversification of the Mycorrhizal Mutualists.</title>
        <authorList>
            <consortium name="DOE Joint Genome Institute"/>
            <consortium name="Mycorrhizal Genomics Consortium"/>
            <person name="Kohler A."/>
            <person name="Kuo A."/>
            <person name="Nagy L.G."/>
            <person name="Floudas D."/>
            <person name="Copeland A."/>
            <person name="Barry K.W."/>
            <person name="Cichocki N."/>
            <person name="Veneault-Fourrey C."/>
            <person name="LaButti K."/>
            <person name="Lindquist E.A."/>
            <person name="Lipzen A."/>
            <person name="Lundell T."/>
            <person name="Morin E."/>
            <person name="Murat C."/>
            <person name="Riley R."/>
            <person name="Ohm R."/>
            <person name="Sun H."/>
            <person name="Tunlid A."/>
            <person name="Henrissat B."/>
            <person name="Grigoriev I.V."/>
            <person name="Hibbett D.S."/>
            <person name="Martin F."/>
        </authorList>
    </citation>
    <scope>NUCLEOTIDE SEQUENCE [LARGE SCALE GENOMIC DNA]</scope>
    <source>
        <strain evidence="2">Zn</strain>
    </source>
</reference>
<reference evidence="1 2" key="1">
    <citation type="submission" date="2014-04" db="EMBL/GenBank/DDBJ databases">
        <authorList>
            <consortium name="DOE Joint Genome Institute"/>
            <person name="Kuo A."/>
            <person name="Martino E."/>
            <person name="Perotto S."/>
            <person name="Kohler A."/>
            <person name="Nagy L.G."/>
            <person name="Floudas D."/>
            <person name="Copeland A."/>
            <person name="Barry K.W."/>
            <person name="Cichocki N."/>
            <person name="Veneault-Fourrey C."/>
            <person name="LaButti K."/>
            <person name="Lindquist E.A."/>
            <person name="Lipzen A."/>
            <person name="Lundell T."/>
            <person name="Morin E."/>
            <person name="Murat C."/>
            <person name="Sun H."/>
            <person name="Tunlid A."/>
            <person name="Henrissat B."/>
            <person name="Grigoriev I.V."/>
            <person name="Hibbett D.S."/>
            <person name="Martin F."/>
            <person name="Nordberg H.P."/>
            <person name="Cantor M.N."/>
            <person name="Hua S.X."/>
        </authorList>
    </citation>
    <scope>NUCLEOTIDE SEQUENCE [LARGE SCALE GENOMIC DNA]</scope>
    <source>
        <strain evidence="1 2">Zn</strain>
    </source>
</reference>